<dbReference type="PANTHER" id="PTHR37419">
    <property type="entry name" value="SERINE/THREONINE-PROTEIN KINASE TOXIN HIPA"/>
    <property type="match status" value="1"/>
</dbReference>
<dbReference type="InterPro" id="IPR017508">
    <property type="entry name" value="HipA_N1"/>
</dbReference>
<dbReference type="Pfam" id="PF07804">
    <property type="entry name" value="HipA_C"/>
    <property type="match status" value="1"/>
</dbReference>
<evidence type="ECO:0000313" key="7">
    <source>
        <dbReference type="Proteomes" id="UP000243053"/>
    </source>
</evidence>
<evidence type="ECO:0000256" key="2">
    <source>
        <dbReference type="ARBA" id="ARBA00022679"/>
    </source>
</evidence>
<name>A0A1Y5E747_COLPS</name>
<comment type="caution">
    <text evidence="6">The sequence shown here is derived from an EMBL/GenBank/DDBJ whole genome shotgun (WGS) entry which is preliminary data.</text>
</comment>
<dbReference type="CDD" id="cd17808">
    <property type="entry name" value="HipA_Ec_like"/>
    <property type="match status" value="1"/>
</dbReference>
<dbReference type="EMBL" id="MAAF01000083">
    <property type="protein sequence ID" value="OUR78249.1"/>
    <property type="molecule type" value="Genomic_DNA"/>
</dbReference>
<organism evidence="6 7">
    <name type="scientific">Colwellia psychrerythraea</name>
    <name type="common">Vibrio psychroerythus</name>
    <dbReference type="NCBI Taxonomy" id="28229"/>
    <lineage>
        <taxon>Bacteria</taxon>
        <taxon>Pseudomonadati</taxon>
        <taxon>Pseudomonadota</taxon>
        <taxon>Gammaproteobacteria</taxon>
        <taxon>Alteromonadales</taxon>
        <taxon>Colwelliaceae</taxon>
        <taxon>Colwellia</taxon>
    </lineage>
</organism>
<accession>A0A1Y5E747</accession>
<dbReference type="PANTHER" id="PTHR37419:SF1">
    <property type="entry name" value="SERINE_THREONINE-PROTEIN KINASE TOXIN HIPA"/>
    <property type="match status" value="1"/>
</dbReference>
<dbReference type="InterPro" id="IPR052028">
    <property type="entry name" value="HipA_Ser/Thr_kinase"/>
</dbReference>
<comment type="similarity">
    <text evidence="1">Belongs to the HipA Ser/Thr kinase family.</text>
</comment>
<evidence type="ECO:0000259" key="5">
    <source>
        <dbReference type="Pfam" id="PF13657"/>
    </source>
</evidence>
<dbReference type="NCBIfam" id="TIGR03071">
    <property type="entry name" value="couple_hipA"/>
    <property type="match status" value="1"/>
</dbReference>
<feature type="domain" description="HipA N-terminal subdomain 1" evidence="5">
    <location>
        <begin position="13"/>
        <end position="107"/>
    </location>
</feature>
<evidence type="ECO:0008006" key="8">
    <source>
        <dbReference type="Google" id="ProtNLM"/>
    </source>
</evidence>
<feature type="domain" description="HipA-like C-terminal" evidence="4">
    <location>
        <begin position="152"/>
        <end position="399"/>
    </location>
</feature>
<reference evidence="7" key="1">
    <citation type="journal article" date="2017" name="Proc. Natl. Acad. Sci. U.S.A.">
        <title>Simulation of Deepwater Horizon oil plume reveals substrate specialization within a complex community of hydrocarbon degraders.</title>
        <authorList>
            <person name="Hu P."/>
            <person name="Dubinsky E.A."/>
            <person name="Probst A.J."/>
            <person name="Wang J."/>
            <person name="Sieber C.M.K."/>
            <person name="Tom L.M."/>
            <person name="Gardinali P."/>
            <person name="Banfield J.F."/>
            <person name="Atlas R.M."/>
            <person name="Andersen G.L."/>
        </authorList>
    </citation>
    <scope>NUCLEOTIDE SEQUENCE [LARGE SCALE GENOMIC DNA]</scope>
</reference>
<protein>
    <recommendedName>
        <fullName evidence="8">HipA N-terminal domain protein</fullName>
    </recommendedName>
</protein>
<evidence type="ECO:0000256" key="1">
    <source>
        <dbReference type="ARBA" id="ARBA00010164"/>
    </source>
</evidence>
<keyword evidence="2" id="KW-0808">Transferase</keyword>
<dbReference type="Proteomes" id="UP000243053">
    <property type="component" value="Unassembled WGS sequence"/>
</dbReference>
<evidence type="ECO:0000256" key="3">
    <source>
        <dbReference type="ARBA" id="ARBA00022777"/>
    </source>
</evidence>
<dbReference type="GO" id="GO:0005829">
    <property type="term" value="C:cytosol"/>
    <property type="evidence" value="ECO:0007669"/>
    <property type="project" value="TreeGrafter"/>
</dbReference>
<keyword evidence="3" id="KW-0418">Kinase</keyword>
<proteinExistence type="inferred from homology"/>
<evidence type="ECO:0000259" key="4">
    <source>
        <dbReference type="Pfam" id="PF07804"/>
    </source>
</evidence>
<dbReference type="AlphaFoldDB" id="A0A1Y5E747"/>
<evidence type="ECO:0000313" key="6">
    <source>
        <dbReference type="EMBL" id="OUR78249.1"/>
    </source>
</evidence>
<dbReference type="InterPro" id="IPR012893">
    <property type="entry name" value="HipA-like_C"/>
</dbReference>
<dbReference type="GO" id="GO:0004674">
    <property type="term" value="F:protein serine/threonine kinase activity"/>
    <property type="evidence" value="ECO:0007669"/>
    <property type="project" value="TreeGrafter"/>
</dbReference>
<gene>
    <name evidence="6" type="ORF">A9Q75_14410</name>
</gene>
<dbReference type="Pfam" id="PF13657">
    <property type="entry name" value="Couple_hipA"/>
    <property type="match status" value="1"/>
</dbReference>
<sequence length="437" mass="49810">MGRKSHTQVLYCSMNGILVGELHHKRNVLSFEYAPSWIDRKGSRALSQSLPMGTSLDNQAVEAYFDNLLPDNINIRRNIVSRLGAKSISTFDLLESIGRDCVGAIALSQEPPLGKLSPLEIQPCNEHNIATQIRNTRTSNTLGMQDDEDFRISLAGAQEKTALTWWNNQWHKPLGKTPTTHILKPPINHHETMNVDFSSSVDNEWFCLRFLKELGMPVAHAEIEQFEDERVLIVERFDRKVTDDAIIRLPQEDFCQALGRLSDNKYEEHGGPNAKEIMELLSLSLEPIHDRGLFMKSQVVFWLLAGNDGHAKNFSIFLKEKGFCLTPFYDVISAYPYFGVGNMHPRRIKMAMKVHSKNTHYYWHKIQARHWLSHANHLGFPESEMKAILEELCETVPDALTRASDSANPIFRKEVAEMITNGTIACIEKMERQLAEI</sequence>